<reference evidence="2" key="1">
    <citation type="submission" date="2022-01" db="EMBL/GenBank/DDBJ databases">
        <title>Microbacterium eymi and Microbacterium rhizovicinus sp. nov., isolated from the rhizospheric soil of Elymus tsukushiensis, a plant native to the Dokdo Islands, Republic of Korea.</title>
        <authorList>
            <person name="Hwang Y.J."/>
        </authorList>
    </citation>
    <scope>NUCLEOTIDE SEQUENCE</scope>
    <source>
        <strain evidence="2">KUDC0405</strain>
    </source>
</reference>
<evidence type="ECO:0000313" key="3">
    <source>
        <dbReference type="Proteomes" id="UP001054811"/>
    </source>
</evidence>
<protein>
    <recommendedName>
        <fullName evidence="1">GCVT N-terminal domain-containing protein</fullName>
    </recommendedName>
</protein>
<dbReference type="Proteomes" id="UP001054811">
    <property type="component" value="Chromosome"/>
</dbReference>
<proteinExistence type="predicted"/>
<feature type="domain" description="GCVT N-terminal" evidence="1">
    <location>
        <begin position="14"/>
        <end position="244"/>
    </location>
</feature>
<name>A0ABY5NI48_9MICO</name>
<dbReference type="EMBL" id="CP091139">
    <property type="protein sequence ID" value="UUT34791.1"/>
    <property type="molecule type" value="Genomic_DNA"/>
</dbReference>
<evidence type="ECO:0000259" key="1">
    <source>
        <dbReference type="Pfam" id="PF01571"/>
    </source>
</evidence>
<dbReference type="Pfam" id="PF01571">
    <property type="entry name" value="GCV_T"/>
    <property type="match status" value="1"/>
</dbReference>
<keyword evidence="3" id="KW-1185">Reference proteome</keyword>
<gene>
    <name evidence="2" type="ORF">L2X98_30535</name>
</gene>
<organism evidence="2 3">
    <name type="scientific">Microbacterium elymi</name>
    <dbReference type="NCBI Taxonomy" id="2909587"/>
    <lineage>
        <taxon>Bacteria</taxon>
        <taxon>Bacillati</taxon>
        <taxon>Actinomycetota</taxon>
        <taxon>Actinomycetes</taxon>
        <taxon>Micrococcales</taxon>
        <taxon>Microbacteriaceae</taxon>
        <taxon>Microbacterium</taxon>
    </lineage>
</organism>
<sequence>MKLLAHPVPVSPGSFSPYPRFHSNWRDEQHAWATTAVLFNQSWHMTDFSLSGPDALRLLSDTSTNSYENFGEGRAKQYLAVNHQGHVIGDEILFAMPGGVFVVVGEPPALNWLEYQARIGGYDVTIQREPGLTSTGITGSTPKSLFRYEIQGPNTQKILDRAAGAKVERVKFFGLADITIGGHRVHALGHTMAAAPGTENTGLELFGPEEEHEAFLAAILAAGEEFGLVRGGAISYNSALAEGGWVPAPLPAIFGDDLAEYREGLADDTLEGVFGSFGLARQLPLRCHRGLVLHSVGPRLRSHGQIRPRLHRPRLRSSRWRRSRVARRCG</sequence>
<dbReference type="Gene3D" id="3.30.1360.120">
    <property type="entry name" value="Probable tRNA modification gtpase trme, domain 1"/>
    <property type="match status" value="1"/>
</dbReference>
<evidence type="ECO:0000313" key="2">
    <source>
        <dbReference type="EMBL" id="UUT34791.1"/>
    </source>
</evidence>
<accession>A0ABY5NI48</accession>
<dbReference type="InterPro" id="IPR027266">
    <property type="entry name" value="TrmE/GcvT-like"/>
</dbReference>
<dbReference type="RefSeq" id="WP_259611317.1">
    <property type="nucleotide sequence ID" value="NZ_CP091139.2"/>
</dbReference>
<dbReference type="InterPro" id="IPR006222">
    <property type="entry name" value="GCVT_N"/>
</dbReference>
<dbReference type="SUPFAM" id="SSF103025">
    <property type="entry name" value="Folate-binding domain"/>
    <property type="match status" value="1"/>
</dbReference>